<dbReference type="Proteomes" id="UP000308600">
    <property type="component" value="Unassembled WGS sequence"/>
</dbReference>
<gene>
    <name evidence="1" type="ORF">BDN72DRAFT_888168</name>
</gene>
<accession>A0ACD3AVX2</accession>
<protein>
    <submittedName>
        <fullName evidence="1">GWT1-domain-containing protein</fullName>
    </submittedName>
</protein>
<organism evidence="1 2">
    <name type="scientific">Pluteus cervinus</name>
    <dbReference type="NCBI Taxonomy" id="181527"/>
    <lineage>
        <taxon>Eukaryota</taxon>
        <taxon>Fungi</taxon>
        <taxon>Dikarya</taxon>
        <taxon>Basidiomycota</taxon>
        <taxon>Agaricomycotina</taxon>
        <taxon>Agaricomycetes</taxon>
        <taxon>Agaricomycetidae</taxon>
        <taxon>Agaricales</taxon>
        <taxon>Pluteineae</taxon>
        <taxon>Pluteaceae</taxon>
        <taxon>Pluteus</taxon>
    </lineage>
</organism>
<evidence type="ECO:0000313" key="1">
    <source>
        <dbReference type="EMBL" id="TFK69849.1"/>
    </source>
</evidence>
<reference evidence="1 2" key="1">
    <citation type="journal article" date="2019" name="Nat. Ecol. Evol.">
        <title>Megaphylogeny resolves global patterns of mushroom evolution.</title>
        <authorList>
            <person name="Varga T."/>
            <person name="Krizsan K."/>
            <person name="Foldi C."/>
            <person name="Dima B."/>
            <person name="Sanchez-Garcia M."/>
            <person name="Sanchez-Ramirez S."/>
            <person name="Szollosi G.J."/>
            <person name="Szarkandi J.G."/>
            <person name="Papp V."/>
            <person name="Albert L."/>
            <person name="Andreopoulos W."/>
            <person name="Angelini C."/>
            <person name="Antonin V."/>
            <person name="Barry K.W."/>
            <person name="Bougher N.L."/>
            <person name="Buchanan P."/>
            <person name="Buyck B."/>
            <person name="Bense V."/>
            <person name="Catcheside P."/>
            <person name="Chovatia M."/>
            <person name="Cooper J."/>
            <person name="Damon W."/>
            <person name="Desjardin D."/>
            <person name="Finy P."/>
            <person name="Geml J."/>
            <person name="Haridas S."/>
            <person name="Hughes K."/>
            <person name="Justo A."/>
            <person name="Karasinski D."/>
            <person name="Kautmanova I."/>
            <person name="Kiss B."/>
            <person name="Kocsube S."/>
            <person name="Kotiranta H."/>
            <person name="LaButti K.M."/>
            <person name="Lechner B.E."/>
            <person name="Liimatainen K."/>
            <person name="Lipzen A."/>
            <person name="Lukacs Z."/>
            <person name="Mihaltcheva S."/>
            <person name="Morgado L.N."/>
            <person name="Niskanen T."/>
            <person name="Noordeloos M.E."/>
            <person name="Ohm R.A."/>
            <person name="Ortiz-Santana B."/>
            <person name="Ovrebo C."/>
            <person name="Racz N."/>
            <person name="Riley R."/>
            <person name="Savchenko A."/>
            <person name="Shiryaev A."/>
            <person name="Soop K."/>
            <person name="Spirin V."/>
            <person name="Szebenyi C."/>
            <person name="Tomsovsky M."/>
            <person name="Tulloss R.E."/>
            <person name="Uehling J."/>
            <person name="Grigoriev I.V."/>
            <person name="Vagvolgyi C."/>
            <person name="Papp T."/>
            <person name="Martin F.M."/>
            <person name="Miettinen O."/>
            <person name="Hibbett D.S."/>
            <person name="Nagy L.G."/>
        </authorList>
    </citation>
    <scope>NUCLEOTIDE SEQUENCE [LARGE SCALE GENOMIC DNA]</scope>
    <source>
        <strain evidence="1 2">NL-1719</strain>
    </source>
</reference>
<name>A0ACD3AVX2_9AGAR</name>
<keyword evidence="2" id="KW-1185">Reference proteome</keyword>
<sequence length="554" mass="60389">MAGGYKQAKEAFVSGTIGSTITHVNLTVAVGLASVALNSALRTRIPPTRSIHFSVAWIILVVPMLLAMTTFANSPGLLSVMMLVPTGLLLMIPKKESGSPLPSTIPSTPSPASRRASGSYLASQQRARNQMPILPSLTTYRAHMMLITILAILAVDFQVFPRALAKCETYGVSLMDTGVGSFVFSQGVVAAIPLLRDPAYLTGSLSRKVISVSWKNLPVLVLGLIRVLLVKGTDYPEHVSEYGAHWNFFITLAIVPVLQVLLHPIIQWAPISLVGVAIAAVHQLALSYGGLEVYILFEPRGSIISANKEGLISTLGYLAIHMLGLSIGTLILPPSPSFFRRRQKQSLKQKQKKRRLSDAPNDADKEIKDTFGVHRENDKTAIELFSYSTLWWAFLGITKLTGVGSPTGSADISRRMANLPYVLWIAAINTMFLLGYLLVDLYFFPSPLLKTHYDPNSKLKSKVPPPPSHQIAMEGSQHVSLADVHPNCSPPLLDAVNKNSLVLFLIANAATGLINLTVQTMYVSDRVAMGILSGYAFSICLVAWLFRDRRIIQL</sequence>
<evidence type="ECO:0000313" key="2">
    <source>
        <dbReference type="Proteomes" id="UP000308600"/>
    </source>
</evidence>
<dbReference type="EMBL" id="ML208323">
    <property type="protein sequence ID" value="TFK69849.1"/>
    <property type="molecule type" value="Genomic_DNA"/>
</dbReference>
<proteinExistence type="predicted"/>